<comment type="similarity">
    <text evidence="1">Belongs to the LysR transcriptional regulatory family.</text>
</comment>
<keyword evidence="3 6" id="KW-0238">DNA-binding</keyword>
<proteinExistence type="inferred from homology"/>
<dbReference type="SUPFAM" id="SSF46785">
    <property type="entry name" value="Winged helix' DNA-binding domain"/>
    <property type="match status" value="1"/>
</dbReference>
<dbReference type="PANTHER" id="PTHR30579">
    <property type="entry name" value="TRANSCRIPTIONAL REGULATOR"/>
    <property type="match status" value="1"/>
</dbReference>
<dbReference type="Pfam" id="PF03466">
    <property type="entry name" value="LysR_substrate"/>
    <property type="match status" value="1"/>
</dbReference>
<evidence type="ECO:0000259" key="5">
    <source>
        <dbReference type="PROSITE" id="PS50931"/>
    </source>
</evidence>
<comment type="caution">
    <text evidence="6">The sequence shown here is derived from an EMBL/GenBank/DDBJ whole genome shotgun (WGS) entry which is preliminary data.</text>
</comment>
<dbReference type="InterPro" id="IPR050176">
    <property type="entry name" value="LTTR"/>
</dbReference>
<gene>
    <name evidence="6" type="ORF">Ga0061061_1119</name>
</gene>
<dbReference type="Pfam" id="PF00126">
    <property type="entry name" value="HTH_1"/>
    <property type="match status" value="1"/>
</dbReference>
<sequence>MADIAALMCKNYSRLMDWDRIRIFLAVARTGQILGAARRLGLNHATVGRQLTALEEELATKLVERQTNGCALTPAGEALMAAAERAESEFLKVEAQLSGTAEAIGGTVRVGAPDGLGNYFLSRALGALAAEHPDLVIQLVPLPRTFSLSRREADLVITLDRPKQGRVIVKKLTDYTLSVYAAESYLTRSGAITREEDLAGHLFVTYVEDFVYSRALDYAATLGRLMHRRFECGSVVGQMEAVRAGHGVGILHDYAAMQYPELKRLLPHIRFMRSYWLIAHPDTHDTRRVAAVARRITASVREARDAFVVAGADDALGNTER</sequence>
<dbReference type="Proteomes" id="UP000182178">
    <property type="component" value="Unassembled WGS sequence"/>
</dbReference>
<dbReference type="PANTHER" id="PTHR30579:SF3">
    <property type="entry name" value="TRANSCRIPTIONAL REGULATORY PROTEIN"/>
    <property type="match status" value="1"/>
</dbReference>
<dbReference type="InterPro" id="IPR005119">
    <property type="entry name" value="LysR_subst-bd"/>
</dbReference>
<evidence type="ECO:0000313" key="7">
    <source>
        <dbReference type="Proteomes" id="UP000182178"/>
    </source>
</evidence>
<name>A0ABM9UDC6_9HYPH</name>
<accession>A0ABM9UDC6</accession>
<keyword evidence="7" id="KW-1185">Reference proteome</keyword>
<protein>
    <submittedName>
        <fullName evidence="6">DNA-binding transcriptional regulator, LysR family</fullName>
    </submittedName>
</protein>
<dbReference type="CDD" id="cd05466">
    <property type="entry name" value="PBP2_LTTR_substrate"/>
    <property type="match status" value="1"/>
</dbReference>
<dbReference type="InterPro" id="IPR036390">
    <property type="entry name" value="WH_DNA-bd_sf"/>
</dbReference>
<dbReference type="SUPFAM" id="SSF53850">
    <property type="entry name" value="Periplasmic binding protein-like II"/>
    <property type="match status" value="1"/>
</dbReference>
<keyword evidence="4" id="KW-0804">Transcription</keyword>
<dbReference type="Gene3D" id="3.40.190.290">
    <property type="match status" value="1"/>
</dbReference>
<organism evidence="6 7">
    <name type="scientific">Chelatococcus sambhunathii</name>
    <dbReference type="NCBI Taxonomy" id="363953"/>
    <lineage>
        <taxon>Bacteria</taxon>
        <taxon>Pseudomonadati</taxon>
        <taxon>Pseudomonadota</taxon>
        <taxon>Alphaproteobacteria</taxon>
        <taxon>Hyphomicrobiales</taxon>
        <taxon>Chelatococcaceae</taxon>
        <taxon>Chelatococcus</taxon>
    </lineage>
</organism>
<dbReference type="EMBL" id="CYHC01000011">
    <property type="protein sequence ID" value="CUA90026.1"/>
    <property type="molecule type" value="Genomic_DNA"/>
</dbReference>
<evidence type="ECO:0000256" key="1">
    <source>
        <dbReference type="ARBA" id="ARBA00009437"/>
    </source>
</evidence>
<evidence type="ECO:0000256" key="4">
    <source>
        <dbReference type="ARBA" id="ARBA00023163"/>
    </source>
</evidence>
<evidence type="ECO:0000313" key="6">
    <source>
        <dbReference type="EMBL" id="CUA90026.1"/>
    </source>
</evidence>
<dbReference type="PROSITE" id="PS50931">
    <property type="entry name" value="HTH_LYSR"/>
    <property type="match status" value="1"/>
</dbReference>
<dbReference type="InterPro" id="IPR036388">
    <property type="entry name" value="WH-like_DNA-bd_sf"/>
</dbReference>
<feature type="domain" description="HTH lysR-type" evidence="5">
    <location>
        <begin position="16"/>
        <end position="73"/>
    </location>
</feature>
<evidence type="ECO:0000256" key="3">
    <source>
        <dbReference type="ARBA" id="ARBA00023125"/>
    </source>
</evidence>
<reference evidence="6 7" key="1">
    <citation type="submission" date="2015-08" db="EMBL/GenBank/DDBJ databases">
        <authorList>
            <person name="Varghese N."/>
        </authorList>
    </citation>
    <scope>NUCLEOTIDE SEQUENCE [LARGE SCALE GENOMIC DNA]</scope>
    <source>
        <strain evidence="6 7">DSM 18167</strain>
    </source>
</reference>
<evidence type="ECO:0000256" key="2">
    <source>
        <dbReference type="ARBA" id="ARBA00023015"/>
    </source>
</evidence>
<dbReference type="GO" id="GO:0003677">
    <property type="term" value="F:DNA binding"/>
    <property type="evidence" value="ECO:0007669"/>
    <property type="project" value="UniProtKB-KW"/>
</dbReference>
<dbReference type="InterPro" id="IPR000847">
    <property type="entry name" value="LysR_HTH_N"/>
</dbReference>
<keyword evidence="2" id="KW-0805">Transcription regulation</keyword>
<dbReference type="Gene3D" id="1.10.10.10">
    <property type="entry name" value="Winged helix-like DNA-binding domain superfamily/Winged helix DNA-binding domain"/>
    <property type="match status" value="1"/>
</dbReference>